<dbReference type="EMBL" id="LFBV01000007">
    <property type="protein sequence ID" value="OKH92348.1"/>
    <property type="molecule type" value="Genomic_DNA"/>
</dbReference>
<comment type="caution">
    <text evidence="1">The sequence shown here is derived from an EMBL/GenBank/DDBJ whole genome shotgun (WGS) entry which is preliminary data.</text>
</comment>
<sequence length="101" mass="10623">MPMGTNEVPAVMGCEYEPGHSGTHIYGVQEEMSASTDQEGELVAVYWWAGWGDGSATPYTISVMDPCPESYGYVPALGEEGMCCLPLDHPGPHSPGGAASE</sequence>
<proteinExistence type="predicted"/>
<accession>A0A1Q4V3C4</accession>
<evidence type="ECO:0000313" key="2">
    <source>
        <dbReference type="Proteomes" id="UP000186455"/>
    </source>
</evidence>
<organism evidence="1 2">
    <name type="scientific">Streptomyces uncialis</name>
    <dbReference type="NCBI Taxonomy" id="1048205"/>
    <lineage>
        <taxon>Bacteria</taxon>
        <taxon>Bacillati</taxon>
        <taxon>Actinomycetota</taxon>
        <taxon>Actinomycetes</taxon>
        <taxon>Kitasatosporales</taxon>
        <taxon>Streptomycetaceae</taxon>
        <taxon>Streptomyces</taxon>
    </lineage>
</organism>
<dbReference type="Proteomes" id="UP000186455">
    <property type="component" value="Unassembled WGS sequence"/>
</dbReference>
<gene>
    <name evidence="1" type="ORF">AB852_25920</name>
</gene>
<evidence type="ECO:0000313" key="1">
    <source>
        <dbReference type="EMBL" id="OKH92348.1"/>
    </source>
</evidence>
<name>A0A1Q4V3C4_9ACTN</name>
<dbReference type="AlphaFoldDB" id="A0A1Q4V3C4"/>
<keyword evidence="2" id="KW-1185">Reference proteome</keyword>
<reference evidence="1 2" key="1">
    <citation type="submission" date="2015-06" db="EMBL/GenBank/DDBJ databases">
        <title>Cloning and characterization of the uncialamcin biosynthetic gene cluster.</title>
        <authorList>
            <person name="Yan X."/>
            <person name="Huang T."/>
            <person name="Ge H."/>
            <person name="Shen B."/>
        </authorList>
    </citation>
    <scope>NUCLEOTIDE SEQUENCE [LARGE SCALE GENOMIC DNA]</scope>
    <source>
        <strain evidence="1 2">DCA2648</strain>
    </source>
</reference>
<protein>
    <submittedName>
        <fullName evidence="1">Uncharacterized protein</fullName>
    </submittedName>
</protein>